<proteinExistence type="predicted"/>
<gene>
    <name evidence="1" type="ORF">ABID13_005789</name>
</gene>
<dbReference type="Proteomes" id="UP001549200">
    <property type="component" value="Unassembled WGS sequence"/>
</dbReference>
<organism evidence="1 2">
    <name type="scientific">Enterocloster citroniae</name>
    <dbReference type="NCBI Taxonomy" id="358743"/>
    <lineage>
        <taxon>Bacteria</taxon>
        <taxon>Bacillati</taxon>
        <taxon>Bacillota</taxon>
        <taxon>Clostridia</taxon>
        <taxon>Lachnospirales</taxon>
        <taxon>Lachnospiraceae</taxon>
        <taxon>Enterocloster</taxon>
    </lineage>
</organism>
<name>A0ABV2G7A7_9FIRM</name>
<reference evidence="1 2" key="1">
    <citation type="submission" date="2024-06" db="EMBL/GenBank/DDBJ databases">
        <title>Genomic Encyclopedia of Type Strains, Phase IV (KMG-IV): sequencing the most valuable type-strain genomes for metagenomic binning, comparative biology and taxonomic classification.</title>
        <authorList>
            <person name="Goeker M."/>
        </authorList>
    </citation>
    <scope>NUCLEOTIDE SEQUENCE [LARGE SCALE GENOMIC DNA]</scope>
    <source>
        <strain evidence="1 2">DSM 19261</strain>
    </source>
</reference>
<evidence type="ECO:0000313" key="2">
    <source>
        <dbReference type="Proteomes" id="UP001549200"/>
    </source>
</evidence>
<dbReference type="EMBL" id="JBEPLZ010000058">
    <property type="protein sequence ID" value="MET3574112.1"/>
    <property type="molecule type" value="Genomic_DNA"/>
</dbReference>
<accession>A0ABV2G7A7</accession>
<evidence type="ECO:0000313" key="1">
    <source>
        <dbReference type="EMBL" id="MET3574112.1"/>
    </source>
</evidence>
<keyword evidence="2" id="KW-1185">Reference proteome</keyword>
<sequence>MDRESFALIKDKSRIHVIWKETDLNTGRNELHRAVIADLIDANSSIFTDFAIDAIKEAVIEPLSGFRNTRVILCISEAFQWSAVDTGMDGSVIGTYVILEHSVKLSQ</sequence>
<comment type="caution">
    <text evidence="1">The sequence shown here is derived from an EMBL/GenBank/DDBJ whole genome shotgun (WGS) entry which is preliminary data.</text>
</comment>
<protein>
    <submittedName>
        <fullName evidence="1">Uncharacterized protein</fullName>
    </submittedName>
</protein>